<accession>A0A4U9HHY3</accession>
<dbReference type="Proteomes" id="UP000310719">
    <property type="component" value="Chromosome"/>
</dbReference>
<name>A0A4U9HHY3_9ENTR</name>
<sequence length="67" mass="7486">MPMRAVIHIQKMAPGPPAEIASATPAKLPLPTRAARLVQSAWNDVRPPGRGLRLFFRLLCSWRKARN</sequence>
<protein>
    <submittedName>
        <fullName evidence="1">Uncharacterized protein</fullName>
    </submittedName>
</protein>
<reference evidence="1 2" key="1">
    <citation type="submission" date="2019-05" db="EMBL/GenBank/DDBJ databases">
        <authorList>
            <consortium name="Pathogen Informatics"/>
        </authorList>
    </citation>
    <scope>NUCLEOTIDE SEQUENCE [LARGE SCALE GENOMIC DNA]</scope>
    <source>
        <strain evidence="1 2">NCTC13032</strain>
    </source>
</reference>
<dbReference type="AlphaFoldDB" id="A0A4U9HHY3"/>
<gene>
    <name evidence="1" type="ORF">NCTC13032_00989</name>
</gene>
<evidence type="ECO:0000313" key="2">
    <source>
        <dbReference type="Proteomes" id="UP000310719"/>
    </source>
</evidence>
<organism evidence="1 2">
    <name type="scientific">Leclercia adecarboxylata</name>
    <dbReference type="NCBI Taxonomy" id="83655"/>
    <lineage>
        <taxon>Bacteria</taxon>
        <taxon>Pseudomonadati</taxon>
        <taxon>Pseudomonadota</taxon>
        <taxon>Gammaproteobacteria</taxon>
        <taxon>Enterobacterales</taxon>
        <taxon>Enterobacteriaceae</taxon>
        <taxon>Leclercia</taxon>
    </lineage>
</organism>
<evidence type="ECO:0000313" key="1">
    <source>
        <dbReference type="EMBL" id="VTP63708.1"/>
    </source>
</evidence>
<dbReference type="EMBL" id="LR590464">
    <property type="protein sequence ID" value="VTP63708.1"/>
    <property type="molecule type" value="Genomic_DNA"/>
</dbReference>
<proteinExistence type="predicted"/>